<reference evidence="4 5" key="1">
    <citation type="submission" date="2018-06" db="EMBL/GenBank/DDBJ databases">
        <title>Genomic Encyclopedia of Type Strains, Phase IV (KMG-IV): sequencing the most valuable type-strain genomes for metagenomic binning, comparative biology and taxonomic classification.</title>
        <authorList>
            <person name="Goeker M."/>
        </authorList>
    </citation>
    <scope>NUCLEOTIDE SEQUENCE [LARGE SCALE GENOMIC DNA]</scope>
    <source>
        <strain evidence="4 5">DSM 24875</strain>
    </source>
</reference>
<dbReference type="AlphaFoldDB" id="A0A366FQV1"/>
<dbReference type="SUPFAM" id="SSF51161">
    <property type="entry name" value="Trimeric LpxA-like enzymes"/>
    <property type="match status" value="1"/>
</dbReference>
<dbReference type="Gene3D" id="2.160.10.10">
    <property type="entry name" value="Hexapeptide repeat proteins"/>
    <property type="match status" value="1"/>
</dbReference>
<keyword evidence="5" id="KW-1185">Reference proteome</keyword>
<dbReference type="PROSITE" id="PS00101">
    <property type="entry name" value="HEXAPEP_TRANSFERASES"/>
    <property type="match status" value="1"/>
</dbReference>
<dbReference type="RefSeq" id="WP_113888436.1">
    <property type="nucleotide sequence ID" value="NZ_QNRK01000006.1"/>
</dbReference>
<dbReference type="PANTHER" id="PTHR23416">
    <property type="entry name" value="SIALIC ACID SYNTHASE-RELATED"/>
    <property type="match status" value="1"/>
</dbReference>
<evidence type="ECO:0000313" key="4">
    <source>
        <dbReference type="EMBL" id="RBP16105.1"/>
    </source>
</evidence>
<dbReference type="Pfam" id="PF00132">
    <property type="entry name" value="Hexapep"/>
    <property type="match status" value="1"/>
</dbReference>
<keyword evidence="1 4" id="KW-0808">Transferase</keyword>
<dbReference type="EMBL" id="QNRK01000006">
    <property type="protein sequence ID" value="RBP16105.1"/>
    <property type="molecule type" value="Genomic_DNA"/>
</dbReference>
<keyword evidence="3" id="KW-0012">Acyltransferase</keyword>
<accession>A0A366FQV1</accession>
<evidence type="ECO:0000313" key="5">
    <source>
        <dbReference type="Proteomes" id="UP000253529"/>
    </source>
</evidence>
<dbReference type="InterPro" id="IPR018357">
    <property type="entry name" value="Hexapep_transf_CS"/>
</dbReference>
<gene>
    <name evidence="4" type="ORF">DFR50_10667</name>
</gene>
<keyword evidence="2" id="KW-0677">Repeat</keyword>
<comment type="caution">
    <text evidence="4">The sequence shown here is derived from an EMBL/GenBank/DDBJ whole genome shotgun (WGS) entry which is preliminary data.</text>
</comment>
<protein>
    <submittedName>
        <fullName evidence="4">Transferase family hexapeptide repeat protein</fullName>
    </submittedName>
</protein>
<dbReference type="CDD" id="cd04647">
    <property type="entry name" value="LbH_MAT_like"/>
    <property type="match status" value="1"/>
</dbReference>
<name>A0A366FQV1_9HYPH</name>
<evidence type="ECO:0000256" key="2">
    <source>
        <dbReference type="ARBA" id="ARBA00022737"/>
    </source>
</evidence>
<evidence type="ECO:0000256" key="3">
    <source>
        <dbReference type="ARBA" id="ARBA00023315"/>
    </source>
</evidence>
<evidence type="ECO:0000256" key="1">
    <source>
        <dbReference type="ARBA" id="ARBA00022679"/>
    </source>
</evidence>
<sequence>MSTTFALRRWVKQRNNPVSDMIYRTVLATRDFSMPVIPGLHHALYAGMVATRSAWLGAKRILWWTPLFQTRLTKPATRLYLEAIPLVLGPVRITIGDHCHILGAVTITGRANGPKPPEFIMGRNCGIGWQTTLAVGRTIRLGDNVRISGRAFLAGYPGHPIDAKARAAGLPDTEDQIGDIVLEDDVWLGTGATVSAGVTIGKGTIVAAGSVVTKDLPPGVLAAGVPAKVIRKLEE</sequence>
<dbReference type="InterPro" id="IPR001451">
    <property type="entry name" value="Hexapep"/>
</dbReference>
<dbReference type="InterPro" id="IPR011004">
    <property type="entry name" value="Trimer_LpxA-like_sf"/>
</dbReference>
<proteinExistence type="predicted"/>
<organism evidence="4 5">
    <name type="scientific">Roseiarcus fermentans</name>
    <dbReference type="NCBI Taxonomy" id="1473586"/>
    <lineage>
        <taxon>Bacteria</taxon>
        <taxon>Pseudomonadati</taxon>
        <taxon>Pseudomonadota</taxon>
        <taxon>Alphaproteobacteria</taxon>
        <taxon>Hyphomicrobiales</taxon>
        <taxon>Roseiarcaceae</taxon>
        <taxon>Roseiarcus</taxon>
    </lineage>
</organism>
<dbReference type="Proteomes" id="UP000253529">
    <property type="component" value="Unassembled WGS sequence"/>
</dbReference>
<dbReference type="GO" id="GO:0016746">
    <property type="term" value="F:acyltransferase activity"/>
    <property type="evidence" value="ECO:0007669"/>
    <property type="project" value="UniProtKB-KW"/>
</dbReference>
<dbReference type="InterPro" id="IPR051159">
    <property type="entry name" value="Hexapeptide_acetyltransf"/>
</dbReference>
<dbReference type="OrthoDB" id="9815592at2"/>